<keyword evidence="3 4" id="KW-0663">Pyridoxal phosphate</keyword>
<evidence type="ECO:0000313" key="7">
    <source>
        <dbReference type="EMBL" id="GLX78803.1"/>
    </source>
</evidence>
<feature type="binding site" evidence="4">
    <location>
        <position position="105"/>
    </location>
    <ligand>
        <name>pyridoxal 5'-phosphate</name>
        <dbReference type="ChEBI" id="CHEBI:597326"/>
    </ligand>
</feature>
<organism evidence="7 8">
    <name type="scientific">Thalassotalea insulae</name>
    <dbReference type="NCBI Taxonomy" id="2056778"/>
    <lineage>
        <taxon>Bacteria</taxon>
        <taxon>Pseudomonadati</taxon>
        <taxon>Pseudomonadota</taxon>
        <taxon>Gammaproteobacteria</taxon>
        <taxon>Alteromonadales</taxon>
        <taxon>Colwelliaceae</taxon>
        <taxon>Thalassotalea</taxon>
    </lineage>
</organism>
<evidence type="ECO:0000256" key="4">
    <source>
        <dbReference type="HAMAP-Rule" id="MF_01970"/>
    </source>
</evidence>
<comment type="subunit">
    <text evidence="4 6">Homodimer.</text>
</comment>
<dbReference type="Pfam" id="PF22580">
    <property type="entry name" value="KYNU_C"/>
    <property type="match status" value="1"/>
</dbReference>
<comment type="catalytic activity">
    <reaction evidence="4 6">
        <text>L-kynurenine + H2O = anthranilate + L-alanine + H(+)</text>
        <dbReference type="Rhea" id="RHEA:16813"/>
        <dbReference type="ChEBI" id="CHEBI:15377"/>
        <dbReference type="ChEBI" id="CHEBI:15378"/>
        <dbReference type="ChEBI" id="CHEBI:16567"/>
        <dbReference type="ChEBI" id="CHEBI:57959"/>
        <dbReference type="ChEBI" id="CHEBI:57972"/>
        <dbReference type="EC" id="3.7.1.3"/>
    </reaction>
</comment>
<feature type="binding site" evidence="4">
    <location>
        <position position="274"/>
    </location>
    <ligand>
        <name>pyridoxal 5'-phosphate</name>
        <dbReference type="ChEBI" id="CHEBI:597326"/>
    </ligand>
</feature>
<accession>A0ABQ6GS74</accession>
<dbReference type="InterPro" id="IPR015424">
    <property type="entry name" value="PyrdxlP-dep_Trfase"/>
</dbReference>
<comment type="caution">
    <text evidence="4">Lacks conserved residue(s) required for the propagation of feature annotation.</text>
</comment>
<comment type="catalytic activity">
    <reaction evidence="6">
        <text>3-hydroxy-L-kynurenine + H2O = 3-hydroxyanthranilate + L-alanine + H(+)</text>
        <dbReference type="Rhea" id="RHEA:25143"/>
        <dbReference type="ChEBI" id="CHEBI:15377"/>
        <dbReference type="ChEBI" id="CHEBI:15378"/>
        <dbReference type="ChEBI" id="CHEBI:36559"/>
        <dbReference type="ChEBI" id="CHEBI:57972"/>
        <dbReference type="ChEBI" id="CHEBI:58125"/>
        <dbReference type="EC" id="3.7.1.3"/>
    </reaction>
</comment>
<comment type="caution">
    <text evidence="7">The sequence shown here is derived from an EMBL/GenBank/DDBJ whole genome shotgun (WGS) entry which is preliminary data.</text>
</comment>
<keyword evidence="8" id="KW-1185">Reference proteome</keyword>
<evidence type="ECO:0000256" key="3">
    <source>
        <dbReference type="ARBA" id="ARBA00022898"/>
    </source>
</evidence>
<dbReference type="Proteomes" id="UP001157186">
    <property type="component" value="Unassembled WGS sequence"/>
</dbReference>
<evidence type="ECO:0000256" key="2">
    <source>
        <dbReference type="ARBA" id="ARBA00022801"/>
    </source>
</evidence>
<dbReference type="EC" id="3.7.1.3" evidence="4 5"/>
<dbReference type="PANTHER" id="PTHR14084">
    <property type="entry name" value="KYNURENINASE"/>
    <property type="match status" value="1"/>
</dbReference>
<dbReference type="EMBL" id="BSST01000001">
    <property type="protein sequence ID" value="GLX78803.1"/>
    <property type="molecule type" value="Genomic_DNA"/>
</dbReference>
<dbReference type="Gene3D" id="3.90.1150.10">
    <property type="entry name" value="Aspartate Aminotransferase, domain 1"/>
    <property type="match status" value="1"/>
</dbReference>
<protein>
    <recommendedName>
        <fullName evidence="4 5">Kynureninase</fullName>
        <ecNumber evidence="4 5">3.7.1.3</ecNumber>
    </recommendedName>
    <alternativeName>
        <fullName evidence="4">L-kynurenine hydrolase</fullName>
    </alternativeName>
</protein>
<dbReference type="PANTHER" id="PTHR14084:SF0">
    <property type="entry name" value="KYNURENINASE"/>
    <property type="match status" value="1"/>
</dbReference>
<keyword evidence="2 4" id="KW-0378">Hydrolase</keyword>
<gene>
    <name evidence="4 7" type="primary">kynU</name>
    <name evidence="7" type="ORF">tinsulaeT_21430</name>
</gene>
<keyword evidence="1 4" id="KW-0662">Pyridine nucleotide biosynthesis</keyword>
<feature type="binding site" evidence="4">
    <location>
        <position position="243"/>
    </location>
    <ligand>
        <name>pyridoxal 5'-phosphate</name>
        <dbReference type="ChEBI" id="CHEBI:597326"/>
    </ligand>
</feature>
<evidence type="ECO:0000256" key="5">
    <source>
        <dbReference type="NCBIfam" id="TIGR01814"/>
    </source>
</evidence>
<comment type="pathway">
    <text evidence="4 6">Amino-acid degradation; L-kynurenine degradation; L-alanine and anthranilate from L-kynurenine: step 1/1.</text>
</comment>
<comment type="pathway">
    <text evidence="4 6">Cofactor biosynthesis; NAD(+) biosynthesis; quinolinate from L-kynurenine: step 2/3.</text>
</comment>
<sequence>MNFENSLAFAKQQDAQDTLAEYRERFHHPVIDGKQVLYFTGNSLGLAPKSAKDYVNAELDDWAKWGVEGHFHATNPWVSYHEILTPAMAELVGANESEVVCMNSLTTNLHLLFVSFYRPTTEKFKIISEAKMFPSDRYLLETQVKHHGFDPDEAIIEVAPRDGEHLIREEDILAAINEHQEQLALVFFGGVNYFTGQLFDMEKLTQAAHNVGAIAGFDLAHAAGNIPVKLHDWNVDFAAWCTYKYINASAGNVGAIFVHDRHGDNTDIPRFGGWWGHNKERRFLMENSFDPMTGAEGWQLSNVPIMGMAVLKASLDIFQQVGIENLRQKSLKLTAFLAFVFNDIVELFPDIQLEIITPSDASMRGCQLSVKLVGTDKRFFSALTEAGVIADFREPDVVRLAPTPLYNSFEDVYQFGQTLKTLLAGWQK</sequence>
<dbReference type="InterPro" id="IPR015422">
    <property type="entry name" value="PyrdxlP-dep_Trfase_small"/>
</dbReference>
<feature type="binding site" evidence="4">
    <location>
        <position position="302"/>
    </location>
    <ligand>
        <name>pyridoxal 5'-phosphate</name>
        <dbReference type="ChEBI" id="CHEBI:597326"/>
    </ligand>
</feature>
<dbReference type="PIRSF" id="PIRSF038800">
    <property type="entry name" value="KYNU"/>
    <property type="match status" value="1"/>
</dbReference>
<dbReference type="InterPro" id="IPR015421">
    <property type="entry name" value="PyrdxlP-dep_Trfase_major"/>
</dbReference>
<dbReference type="RefSeq" id="WP_284244675.1">
    <property type="nucleotide sequence ID" value="NZ_BSST01000001.1"/>
</dbReference>
<comment type="function">
    <text evidence="4 6">Catalyzes the cleavage of L-kynurenine (L-Kyn) and L-3-hydroxykynurenine (L-3OHKyn) into anthranilic acid (AA) and 3-hydroxyanthranilic acid (3-OHAA), respectively.</text>
</comment>
<feature type="binding site" evidence="4">
    <location>
        <begin position="133"/>
        <end position="136"/>
    </location>
    <ligand>
        <name>pyridoxal 5'-phosphate</name>
        <dbReference type="ChEBI" id="CHEBI:597326"/>
    </ligand>
</feature>
<dbReference type="HAMAP" id="MF_01970">
    <property type="entry name" value="Kynureninase"/>
    <property type="match status" value="1"/>
</dbReference>
<evidence type="ECO:0000256" key="6">
    <source>
        <dbReference type="PIRNR" id="PIRNR038800"/>
    </source>
</evidence>
<feature type="binding site" evidence="4">
    <location>
        <position position="106"/>
    </location>
    <ligand>
        <name>pyridoxal 5'-phosphate</name>
        <dbReference type="ChEBI" id="CHEBI:597326"/>
    </ligand>
</feature>
<evidence type="ECO:0000256" key="1">
    <source>
        <dbReference type="ARBA" id="ARBA00022642"/>
    </source>
</evidence>
<dbReference type="SUPFAM" id="SSF53383">
    <property type="entry name" value="PLP-dependent transferases"/>
    <property type="match status" value="1"/>
</dbReference>
<comment type="cofactor">
    <cofactor evidence="4 6">
        <name>pyridoxal 5'-phosphate</name>
        <dbReference type="ChEBI" id="CHEBI:597326"/>
    </cofactor>
</comment>
<evidence type="ECO:0000313" key="8">
    <source>
        <dbReference type="Proteomes" id="UP001157186"/>
    </source>
</evidence>
<feature type="binding site" evidence="4">
    <location>
        <position position="221"/>
    </location>
    <ligand>
        <name>pyridoxal 5'-phosphate</name>
        <dbReference type="ChEBI" id="CHEBI:597326"/>
    </ligand>
</feature>
<name>A0ABQ6GS74_9GAMM</name>
<feature type="modified residue" description="N6-(pyridoxal phosphate)lysine" evidence="4">
    <location>
        <position position="244"/>
    </location>
</feature>
<dbReference type="Gene3D" id="3.40.640.10">
    <property type="entry name" value="Type I PLP-dependent aspartate aminotransferase-like (Major domain)"/>
    <property type="match status" value="1"/>
</dbReference>
<proteinExistence type="inferred from homology"/>
<comment type="similarity">
    <text evidence="4 6">Belongs to the kynureninase family.</text>
</comment>
<reference evidence="7 8" key="1">
    <citation type="submission" date="2023-03" db="EMBL/GenBank/DDBJ databases">
        <title>Draft genome sequence of Thalassotalea insulae KCTC 62186T.</title>
        <authorList>
            <person name="Sawabe T."/>
        </authorList>
    </citation>
    <scope>NUCLEOTIDE SEQUENCE [LARGE SCALE GENOMIC DNA]</scope>
    <source>
        <strain evidence="7 8">KCTC 62186</strain>
    </source>
</reference>
<dbReference type="InterPro" id="IPR010111">
    <property type="entry name" value="Kynureninase"/>
</dbReference>
<dbReference type="NCBIfam" id="TIGR01814">
    <property type="entry name" value="kynureninase"/>
    <property type="match status" value="1"/>
</dbReference>
<feature type="binding site" evidence="4">
    <location>
        <position position="218"/>
    </location>
    <ligand>
        <name>pyridoxal 5'-phosphate</name>
        <dbReference type="ChEBI" id="CHEBI:597326"/>
    </ligand>
</feature>